<name>D3ADF8_9FIRM</name>
<dbReference type="EMBL" id="ACIO01000120">
    <property type="protein sequence ID" value="EFD00136.1"/>
    <property type="molecule type" value="Genomic_DNA"/>
</dbReference>
<comment type="caution">
    <text evidence="1">The sequence shown here is derived from an EMBL/GenBank/DDBJ whole genome shotgun (WGS) entry which is preliminary data.</text>
</comment>
<sequence length="98" mass="10838">MISSIKTPFNKTSGEYQISFVLDENAENLAIGIKIGSDDDNLSKANISEAIMDGKKLAIKNGLIELEGGHNEGEKNIIRVRLEEKTRKTLEVRAYAKC</sequence>
<organism evidence="1 2">
    <name type="scientific">Hungatella hathewayi DSM 13479</name>
    <dbReference type="NCBI Taxonomy" id="566550"/>
    <lineage>
        <taxon>Bacteria</taxon>
        <taxon>Bacillati</taxon>
        <taxon>Bacillota</taxon>
        <taxon>Clostridia</taxon>
        <taxon>Lachnospirales</taxon>
        <taxon>Lachnospiraceae</taxon>
        <taxon>Hungatella</taxon>
    </lineage>
</organism>
<gene>
    <name evidence="1" type="ORF">CLOSTHATH_01636</name>
</gene>
<evidence type="ECO:0000313" key="1">
    <source>
        <dbReference type="EMBL" id="EFD00136.1"/>
    </source>
</evidence>
<dbReference type="RefSeq" id="WP_006772168.1">
    <property type="nucleotide sequence ID" value="NZ_GG667625.1"/>
</dbReference>
<proteinExistence type="predicted"/>
<evidence type="ECO:0000313" key="2">
    <source>
        <dbReference type="Proteomes" id="UP000004968"/>
    </source>
</evidence>
<protein>
    <submittedName>
        <fullName evidence="1">Uncharacterized protein</fullName>
    </submittedName>
</protein>
<reference evidence="1 2" key="1">
    <citation type="submission" date="2010-01" db="EMBL/GenBank/DDBJ databases">
        <authorList>
            <person name="Weinstock G."/>
            <person name="Sodergren E."/>
            <person name="Clifton S."/>
            <person name="Fulton L."/>
            <person name="Fulton B."/>
            <person name="Courtney L."/>
            <person name="Fronick C."/>
            <person name="Harrison M."/>
            <person name="Strong C."/>
            <person name="Farmer C."/>
            <person name="Delahaunty K."/>
            <person name="Markovic C."/>
            <person name="Hall O."/>
            <person name="Minx P."/>
            <person name="Tomlinson C."/>
            <person name="Mitreva M."/>
            <person name="Nelson J."/>
            <person name="Hou S."/>
            <person name="Wollam A."/>
            <person name="Pepin K.H."/>
            <person name="Johnson M."/>
            <person name="Bhonagiri V."/>
            <person name="Nash W.E."/>
            <person name="Warren W."/>
            <person name="Chinwalla A."/>
            <person name="Mardis E.R."/>
            <person name="Wilson R.K."/>
        </authorList>
    </citation>
    <scope>NUCLEOTIDE SEQUENCE [LARGE SCALE GENOMIC DNA]</scope>
    <source>
        <strain evidence="1 2">DSM 13479</strain>
    </source>
</reference>
<dbReference type="AlphaFoldDB" id="D3ADF8"/>
<dbReference type="HOGENOM" id="CLU_2329916_0_0_9"/>
<accession>D3ADF8</accession>
<dbReference type="Proteomes" id="UP000004968">
    <property type="component" value="Unassembled WGS sequence"/>
</dbReference>